<reference evidence="1 2" key="1">
    <citation type="submission" date="2024-01" db="EMBL/GenBank/DDBJ databases">
        <title>Complete genome of Cladobotryum mycophilum ATHUM6906.</title>
        <authorList>
            <person name="Christinaki A.C."/>
            <person name="Myridakis A.I."/>
            <person name="Kouvelis V.N."/>
        </authorList>
    </citation>
    <scope>NUCLEOTIDE SEQUENCE [LARGE SCALE GENOMIC DNA]</scope>
    <source>
        <strain evidence="1 2">ATHUM6906</strain>
    </source>
</reference>
<gene>
    <name evidence="1" type="ORF">PT974_05153</name>
</gene>
<sequence length="116" mass="13125">MAAPPRFCNLSTTAGIAIYQAATRGVYYGYEDVTVAIWEELPRLFFPYLIVAYPGPCYRVAREPYRNRPPGEIHKRKPDVVIVQVHITIPPLLFSLVNRDTIWIECKAPNDAHPAG</sequence>
<dbReference type="EMBL" id="JAVFKD010000010">
    <property type="protein sequence ID" value="KAK5994668.1"/>
    <property type="molecule type" value="Genomic_DNA"/>
</dbReference>
<evidence type="ECO:0000313" key="2">
    <source>
        <dbReference type="Proteomes" id="UP001338125"/>
    </source>
</evidence>
<proteinExistence type="predicted"/>
<comment type="caution">
    <text evidence="1">The sequence shown here is derived from an EMBL/GenBank/DDBJ whole genome shotgun (WGS) entry which is preliminary data.</text>
</comment>
<dbReference type="Proteomes" id="UP001338125">
    <property type="component" value="Unassembled WGS sequence"/>
</dbReference>
<keyword evidence="2" id="KW-1185">Reference proteome</keyword>
<protein>
    <submittedName>
        <fullName evidence="1">Uncharacterized protein</fullName>
    </submittedName>
</protein>
<name>A0ABR0SRC8_9HYPO</name>
<accession>A0ABR0SRC8</accession>
<evidence type="ECO:0000313" key="1">
    <source>
        <dbReference type="EMBL" id="KAK5994668.1"/>
    </source>
</evidence>
<organism evidence="1 2">
    <name type="scientific">Cladobotryum mycophilum</name>
    <dbReference type="NCBI Taxonomy" id="491253"/>
    <lineage>
        <taxon>Eukaryota</taxon>
        <taxon>Fungi</taxon>
        <taxon>Dikarya</taxon>
        <taxon>Ascomycota</taxon>
        <taxon>Pezizomycotina</taxon>
        <taxon>Sordariomycetes</taxon>
        <taxon>Hypocreomycetidae</taxon>
        <taxon>Hypocreales</taxon>
        <taxon>Hypocreaceae</taxon>
        <taxon>Cladobotryum</taxon>
    </lineage>
</organism>